<protein>
    <submittedName>
        <fullName evidence="1">Uncharacterized protein</fullName>
    </submittedName>
</protein>
<proteinExistence type="predicted"/>
<evidence type="ECO:0000313" key="2">
    <source>
        <dbReference type="Proteomes" id="UP000805193"/>
    </source>
</evidence>
<gene>
    <name evidence="1" type="ORF">HPB47_024253</name>
</gene>
<name>A0AC60Q4S5_IXOPE</name>
<organism evidence="1 2">
    <name type="scientific">Ixodes persulcatus</name>
    <name type="common">Taiga tick</name>
    <dbReference type="NCBI Taxonomy" id="34615"/>
    <lineage>
        <taxon>Eukaryota</taxon>
        <taxon>Metazoa</taxon>
        <taxon>Ecdysozoa</taxon>
        <taxon>Arthropoda</taxon>
        <taxon>Chelicerata</taxon>
        <taxon>Arachnida</taxon>
        <taxon>Acari</taxon>
        <taxon>Parasitiformes</taxon>
        <taxon>Ixodida</taxon>
        <taxon>Ixodoidea</taxon>
        <taxon>Ixodidae</taxon>
        <taxon>Ixodinae</taxon>
        <taxon>Ixodes</taxon>
    </lineage>
</organism>
<keyword evidence="2" id="KW-1185">Reference proteome</keyword>
<dbReference type="EMBL" id="JABSTQ010009483">
    <property type="protein sequence ID" value="KAG0428783.1"/>
    <property type="molecule type" value="Genomic_DNA"/>
</dbReference>
<sequence>MELLRLFLALLLLCFQRDLTTASPVSAWVPQTEPSVEHHDPTHVHGASEAQSGSLPDTHSPAPVSSGSQEHPQPHQADVHAAHEAPSKTGQATQTATHSSAPVLSGSQDQTAAQAQAASPDVQSTTATGTPNHQDPNRDDRTGGLDQRQGGYYPNRRPYRPYYPRPGYPRPGYPRPGYPRPGYPFRPGGYPYRPGGFPNRYPYRPLVRNYLFEQAPQAFASQANGILRGSNTSLGFVIDALLRLLSTILSPSGGGGGGSGGGSGGGGGSGNGTGGGDNLTLAQDGSLFLSVTNSSGPVKLLFALAEVPAGVQTFTDLRLNGDAPPSYYGLPPGATPWSPPPPHGEAPAGGVGVDTQPEQDPPKYDPDTAPHADPDHPATFQDHPPMGFY</sequence>
<accession>A0AC60Q4S5</accession>
<comment type="caution">
    <text evidence="1">The sequence shown here is derived from an EMBL/GenBank/DDBJ whole genome shotgun (WGS) entry which is preliminary data.</text>
</comment>
<reference evidence="1 2" key="1">
    <citation type="journal article" date="2020" name="Cell">
        <title>Large-Scale Comparative Analyses of Tick Genomes Elucidate Their Genetic Diversity and Vector Capacities.</title>
        <authorList>
            <consortium name="Tick Genome and Microbiome Consortium (TIGMIC)"/>
            <person name="Jia N."/>
            <person name="Wang J."/>
            <person name="Shi W."/>
            <person name="Du L."/>
            <person name="Sun Y."/>
            <person name="Zhan W."/>
            <person name="Jiang J.F."/>
            <person name="Wang Q."/>
            <person name="Zhang B."/>
            <person name="Ji P."/>
            <person name="Bell-Sakyi L."/>
            <person name="Cui X.M."/>
            <person name="Yuan T.T."/>
            <person name="Jiang B.G."/>
            <person name="Yang W.F."/>
            <person name="Lam T.T."/>
            <person name="Chang Q.C."/>
            <person name="Ding S.J."/>
            <person name="Wang X.J."/>
            <person name="Zhu J.G."/>
            <person name="Ruan X.D."/>
            <person name="Zhao L."/>
            <person name="Wei J.T."/>
            <person name="Ye R.Z."/>
            <person name="Que T.C."/>
            <person name="Du C.H."/>
            <person name="Zhou Y.H."/>
            <person name="Cheng J.X."/>
            <person name="Dai P.F."/>
            <person name="Guo W.B."/>
            <person name="Han X.H."/>
            <person name="Huang E.J."/>
            <person name="Li L.F."/>
            <person name="Wei W."/>
            <person name="Gao Y.C."/>
            <person name="Liu J.Z."/>
            <person name="Shao H.Z."/>
            <person name="Wang X."/>
            <person name="Wang C.C."/>
            <person name="Yang T.C."/>
            <person name="Huo Q.B."/>
            <person name="Li W."/>
            <person name="Chen H.Y."/>
            <person name="Chen S.E."/>
            <person name="Zhou L.G."/>
            <person name="Ni X.B."/>
            <person name="Tian J.H."/>
            <person name="Sheng Y."/>
            <person name="Liu T."/>
            <person name="Pan Y.S."/>
            <person name="Xia L.Y."/>
            <person name="Li J."/>
            <person name="Zhao F."/>
            <person name="Cao W.C."/>
        </authorList>
    </citation>
    <scope>NUCLEOTIDE SEQUENCE [LARGE SCALE GENOMIC DNA]</scope>
    <source>
        <strain evidence="1">Iper-2018</strain>
    </source>
</reference>
<evidence type="ECO:0000313" key="1">
    <source>
        <dbReference type="EMBL" id="KAG0428783.1"/>
    </source>
</evidence>
<dbReference type="Proteomes" id="UP000805193">
    <property type="component" value="Unassembled WGS sequence"/>
</dbReference>